<organism evidence="1">
    <name type="scientific">Arundo donax</name>
    <name type="common">Giant reed</name>
    <name type="synonym">Donax arundinaceus</name>
    <dbReference type="NCBI Taxonomy" id="35708"/>
    <lineage>
        <taxon>Eukaryota</taxon>
        <taxon>Viridiplantae</taxon>
        <taxon>Streptophyta</taxon>
        <taxon>Embryophyta</taxon>
        <taxon>Tracheophyta</taxon>
        <taxon>Spermatophyta</taxon>
        <taxon>Magnoliopsida</taxon>
        <taxon>Liliopsida</taxon>
        <taxon>Poales</taxon>
        <taxon>Poaceae</taxon>
        <taxon>PACMAD clade</taxon>
        <taxon>Arundinoideae</taxon>
        <taxon>Arundineae</taxon>
        <taxon>Arundo</taxon>
    </lineage>
</organism>
<reference evidence="1" key="2">
    <citation type="journal article" date="2015" name="Data Brief">
        <title>Shoot transcriptome of the giant reed, Arundo donax.</title>
        <authorList>
            <person name="Barrero R.A."/>
            <person name="Guerrero F.D."/>
            <person name="Moolhuijzen P."/>
            <person name="Goolsby J.A."/>
            <person name="Tidwell J."/>
            <person name="Bellgard S.E."/>
            <person name="Bellgard M.I."/>
        </authorList>
    </citation>
    <scope>NUCLEOTIDE SEQUENCE</scope>
    <source>
        <tissue evidence="1">Shoot tissue taken approximately 20 cm above the soil surface</tissue>
    </source>
</reference>
<dbReference type="EMBL" id="GBRH01222295">
    <property type="protein sequence ID" value="JAD75600.1"/>
    <property type="molecule type" value="Transcribed_RNA"/>
</dbReference>
<evidence type="ECO:0000313" key="1">
    <source>
        <dbReference type="EMBL" id="JAD75600.1"/>
    </source>
</evidence>
<sequence length="90" mass="10431">MVGFKYFFINNIIWENNITKNNAAQHFSRNNTQWPSVRAIPTDNTVAHRRAKVVKTVHVFLVHTSHLHMVKLPRTSMSKHSHCYATTSSK</sequence>
<reference evidence="1" key="1">
    <citation type="submission" date="2014-09" db="EMBL/GenBank/DDBJ databases">
        <authorList>
            <person name="Magalhaes I.L.F."/>
            <person name="Oliveira U."/>
            <person name="Santos F.R."/>
            <person name="Vidigal T.H.D.A."/>
            <person name="Brescovit A.D."/>
            <person name="Santos A.J."/>
        </authorList>
    </citation>
    <scope>NUCLEOTIDE SEQUENCE</scope>
    <source>
        <tissue evidence="1">Shoot tissue taken approximately 20 cm above the soil surface</tissue>
    </source>
</reference>
<name>A0A0A9CQG6_ARUDO</name>
<protein>
    <submittedName>
        <fullName evidence="1">Uncharacterized protein</fullName>
    </submittedName>
</protein>
<accession>A0A0A9CQG6</accession>
<proteinExistence type="predicted"/>
<dbReference type="AlphaFoldDB" id="A0A0A9CQG6"/>